<feature type="transmembrane region" description="Helical" evidence="1">
    <location>
        <begin position="147"/>
        <end position="168"/>
    </location>
</feature>
<dbReference type="Proteomes" id="UP000555564">
    <property type="component" value="Unassembled WGS sequence"/>
</dbReference>
<feature type="transmembrane region" description="Helical" evidence="1">
    <location>
        <begin position="10"/>
        <end position="27"/>
    </location>
</feature>
<feature type="transmembrane region" description="Helical" evidence="1">
    <location>
        <begin position="180"/>
        <end position="200"/>
    </location>
</feature>
<proteinExistence type="predicted"/>
<dbReference type="EMBL" id="JACHIU010000001">
    <property type="protein sequence ID" value="MBB6475745.1"/>
    <property type="molecule type" value="Genomic_DNA"/>
</dbReference>
<accession>A0A7X0M8L8</accession>
<evidence type="ECO:0000256" key="1">
    <source>
        <dbReference type="SAM" id="Phobius"/>
    </source>
</evidence>
<dbReference type="NCBIfam" id="NF041646">
    <property type="entry name" value="VC0807_fam"/>
    <property type="match status" value="1"/>
</dbReference>
<gene>
    <name evidence="2" type="ORF">BJ992_005176</name>
</gene>
<reference evidence="2 3" key="1">
    <citation type="submission" date="2020-08" db="EMBL/GenBank/DDBJ databases">
        <title>Sequencing the genomes of 1000 actinobacteria strains.</title>
        <authorList>
            <person name="Klenk H.-P."/>
        </authorList>
    </citation>
    <scope>NUCLEOTIDE SEQUENCE [LARGE SCALE GENOMIC DNA]</scope>
    <source>
        <strain evidence="2 3">DSM 44936</strain>
    </source>
</reference>
<sequence length="222" mass="24369">MTRYAGRRDGVVFLVDIAVSVGFYYLLRLCGVGYEAALLVSSLAPGVSTAVEVRRNGRPNTMTVFMITIVLLAAAIALISDNARVLLARDGVCTAVFGAWMLLSLRGPRPLVTVFTRMMLDGRLGPGRPPWDELWERLPRFRRAWRGATVIWGVGLLLDSVVRIVMAVTLPVDVVPGLNAAQYAVFMILMQVAVNIYLVPTGVYNQWSAMYEPLREAPAEAA</sequence>
<feature type="transmembrane region" description="Helical" evidence="1">
    <location>
        <begin position="63"/>
        <end position="80"/>
    </location>
</feature>
<keyword evidence="1" id="KW-0812">Transmembrane</keyword>
<keyword evidence="3" id="KW-1185">Reference proteome</keyword>
<keyword evidence="1" id="KW-0472">Membrane</keyword>
<evidence type="ECO:0000313" key="3">
    <source>
        <dbReference type="Proteomes" id="UP000555564"/>
    </source>
</evidence>
<organism evidence="2 3">
    <name type="scientific">Sphaerisporangium rubeum</name>
    <dbReference type="NCBI Taxonomy" id="321317"/>
    <lineage>
        <taxon>Bacteria</taxon>
        <taxon>Bacillati</taxon>
        <taxon>Actinomycetota</taxon>
        <taxon>Actinomycetes</taxon>
        <taxon>Streptosporangiales</taxon>
        <taxon>Streptosporangiaceae</taxon>
        <taxon>Sphaerisporangium</taxon>
    </lineage>
</organism>
<dbReference type="AlphaFoldDB" id="A0A7X0M8L8"/>
<name>A0A7X0M8L8_9ACTN</name>
<keyword evidence="1" id="KW-1133">Transmembrane helix</keyword>
<dbReference type="RefSeq" id="WP_184985302.1">
    <property type="nucleotide sequence ID" value="NZ_BAAALO010000019.1"/>
</dbReference>
<protein>
    <submittedName>
        <fullName evidence="2">Intracellular septation protein A</fullName>
    </submittedName>
</protein>
<comment type="caution">
    <text evidence="2">The sequence shown here is derived from an EMBL/GenBank/DDBJ whole genome shotgun (WGS) entry which is preliminary data.</text>
</comment>
<evidence type="ECO:0000313" key="2">
    <source>
        <dbReference type="EMBL" id="MBB6475745.1"/>
    </source>
</evidence>